<evidence type="ECO:0000259" key="1">
    <source>
        <dbReference type="Pfam" id="PF21758"/>
    </source>
</evidence>
<dbReference type="EMBL" id="CBDS010000069">
    <property type="protein sequence ID" value="CDB46004.1"/>
    <property type="molecule type" value="Genomic_DNA"/>
</dbReference>
<evidence type="ECO:0000313" key="5">
    <source>
        <dbReference type="Proteomes" id="UP000443070"/>
    </source>
</evidence>
<dbReference type="EMBL" id="WNBW01000007">
    <property type="protein sequence ID" value="MTU04453.1"/>
    <property type="molecule type" value="Genomic_DNA"/>
</dbReference>
<proteinExistence type="predicted"/>
<dbReference type="HOGENOM" id="CLU_139132_0_0_9"/>
<evidence type="ECO:0000313" key="6">
    <source>
        <dbReference type="Proteomes" id="UP000484547"/>
    </source>
</evidence>
<dbReference type="eggNOG" id="COG1443">
    <property type="taxonomic scope" value="Bacteria"/>
</dbReference>
<feature type="domain" description="Prenylated flavin chaperone LpdD-like" evidence="1">
    <location>
        <begin position="11"/>
        <end position="123"/>
    </location>
</feature>
<gene>
    <name evidence="2" type="ORF">BN533_01077</name>
    <name evidence="3" type="ORF">GMD11_08940</name>
    <name evidence="4" type="ORF">GMD18_08595</name>
</gene>
<dbReference type="OrthoDB" id="5878625at2"/>
<reference evidence="2" key="1">
    <citation type="submission" date="2012-11" db="EMBL/GenBank/DDBJ databases">
        <title>Dependencies among metagenomic species, viruses, plasmids and units of genetic variation.</title>
        <authorList>
            <person name="Nielsen H.B."/>
            <person name="Almeida M."/>
            <person name="Juncker A.S."/>
            <person name="Rasmussen S."/>
            <person name="Li J."/>
            <person name="Sunagawa S."/>
            <person name="Plichta D."/>
            <person name="Gautier L."/>
            <person name="Le Chatelier E."/>
            <person name="Peletier E."/>
            <person name="Bonde I."/>
            <person name="Nielsen T."/>
            <person name="Manichanh C."/>
            <person name="Arumugam M."/>
            <person name="Batto J."/>
            <person name="Santos M.B.Q.D."/>
            <person name="Blom N."/>
            <person name="Borruel N."/>
            <person name="Burgdorf K.S."/>
            <person name="Boumezbeur F."/>
            <person name="Casellas F."/>
            <person name="Dore J."/>
            <person name="Guarner F."/>
            <person name="Hansen T."/>
            <person name="Hildebrand F."/>
            <person name="Kaas R.S."/>
            <person name="Kennedy S."/>
            <person name="Kristiansen K."/>
            <person name="Kultima J.R."/>
            <person name="Leonard P."/>
            <person name="Levenez F."/>
            <person name="Lund O."/>
            <person name="Moumen B."/>
            <person name="Le Paslier D."/>
            <person name="Pons N."/>
            <person name="Pedersen O."/>
            <person name="Prifti E."/>
            <person name="Qin J."/>
            <person name="Raes J."/>
            <person name="Tap J."/>
            <person name="Tims S."/>
            <person name="Ussery D.W."/>
            <person name="Yamada T."/>
            <person name="MetaHit consortium"/>
            <person name="Renault P."/>
            <person name="Sicheritz-Ponten T."/>
            <person name="Bork P."/>
            <person name="Wang J."/>
            <person name="Brunak S."/>
            <person name="Ehrlich S.D."/>
        </authorList>
    </citation>
    <scope>NUCLEOTIDE SEQUENCE [LARGE SCALE GENOMIC DNA]</scope>
</reference>
<evidence type="ECO:0000313" key="4">
    <source>
        <dbReference type="EMBL" id="MTU04453.1"/>
    </source>
</evidence>
<sequence>MQTVTLSEGDKPYTVTACVVLCGKDIAVVIGGGEASHIGAAALASPRPSLKNTAEISASASVLCRLGHKDDLPAREAALRLASKFNTNVAVTAGLHIDDADSDDIAKLQHNFQQILEAIEAWLLTIDI</sequence>
<dbReference type="AlphaFoldDB" id="R6IHM7"/>
<dbReference type="Proteomes" id="UP000484547">
    <property type="component" value="Unassembled WGS sequence"/>
</dbReference>
<dbReference type="Proteomes" id="UP000443070">
    <property type="component" value="Unassembled WGS sequence"/>
</dbReference>
<protein>
    <recommendedName>
        <fullName evidence="1">Prenylated flavin chaperone LpdD-like domain-containing protein</fullName>
    </recommendedName>
</protein>
<dbReference type="Pfam" id="PF21758">
    <property type="entry name" value="PAC_bac"/>
    <property type="match status" value="1"/>
</dbReference>
<evidence type="ECO:0000313" key="2">
    <source>
        <dbReference type="EMBL" id="CDB46004.1"/>
    </source>
</evidence>
<evidence type="ECO:0000313" key="3">
    <source>
        <dbReference type="EMBL" id="MTT76389.1"/>
    </source>
</evidence>
<name>R6IHM7_9FIRM</name>
<dbReference type="RefSeq" id="WP_021717979.1">
    <property type="nucleotide sequence ID" value="NZ_CAKVWA010000003.1"/>
</dbReference>
<dbReference type="InterPro" id="IPR048844">
    <property type="entry name" value="LpdD_chaperone-like"/>
</dbReference>
<reference evidence="5 6" key="2">
    <citation type="journal article" date="2019" name="Nat. Med.">
        <title>A library of human gut bacterial isolates paired with longitudinal multiomics data enables mechanistic microbiome research.</title>
        <authorList>
            <person name="Poyet M."/>
            <person name="Groussin M."/>
            <person name="Gibbons S.M."/>
            <person name="Avila-Pacheco J."/>
            <person name="Jiang X."/>
            <person name="Kearney S.M."/>
            <person name="Perrotta A.R."/>
            <person name="Berdy B."/>
            <person name="Zhao S."/>
            <person name="Lieberman T.D."/>
            <person name="Swanson P.K."/>
            <person name="Smith M."/>
            <person name="Roesemann S."/>
            <person name="Alexander J.E."/>
            <person name="Rich S.A."/>
            <person name="Livny J."/>
            <person name="Vlamakis H."/>
            <person name="Clish C."/>
            <person name="Bullock K."/>
            <person name="Deik A."/>
            <person name="Scott J."/>
            <person name="Pierce K.A."/>
            <person name="Xavier R.J."/>
            <person name="Alm E.J."/>
        </authorList>
    </citation>
    <scope>NUCLEOTIDE SEQUENCE [LARGE SCALE GENOMIC DNA]</scope>
    <source>
        <strain evidence="3 6">BIOML-A13</strain>
        <strain evidence="4 5">BIOML-A3</strain>
    </source>
</reference>
<dbReference type="STRING" id="1262914.BN533_01077"/>
<dbReference type="EMBL" id="WNBM01000007">
    <property type="protein sequence ID" value="MTT76389.1"/>
    <property type="molecule type" value="Genomic_DNA"/>
</dbReference>
<keyword evidence="5" id="KW-1185">Reference proteome</keyword>
<organism evidence="2">
    <name type="scientific">Phascolarctobacterium faecium</name>
    <dbReference type="NCBI Taxonomy" id="33025"/>
    <lineage>
        <taxon>Bacteria</taxon>
        <taxon>Bacillati</taxon>
        <taxon>Bacillota</taxon>
        <taxon>Negativicutes</taxon>
        <taxon>Acidaminococcales</taxon>
        <taxon>Acidaminococcaceae</taxon>
        <taxon>Phascolarctobacterium</taxon>
    </lineage>
</organism>
<accession>R6IHM7</accession>
<comment type="caution">
    <text evidence="2">The sequence shown here is derived from an EMBL/GenBank/DDBJ whole genome shotgun (WGS) entry which is preliminary data.</text>
</comment>
<accession>A0A6I3S035</accession>